<evidence type="ECO:0000256" key="1">
    <source>
        <dbReference type="SAM" id="MobiDB-lite"/>
    </source>
</evidence>
<dbReference type="InterPro" id="IPR008490">
    <property type="entry name" value="Transposase_InsH_N"/>
</dbReference>
<organism evidence="4 5">
    <name type="scientific">Thermoclostridium caenicola</name>
    <dbReference type="NCBI Taxonomy" id="659425"/>
    <lineage>
        <taxon>Bacteria</taxon>
        <taxon>Bacillati</taxon>
        <taxon>Bacillota</taxon>
        <taxon>Clostridia</taxon>
        <taxon>Eubacteriales</taxon>
        <taxon>Oscillospiraceae</taxon>
        <taxon>Thermoclostridium</taxon>
    </lineage>
</organism>
<accession>A0A1M6L0V1</accession>
<dbReference type="Proteomes" id="UP000324781">
    <property type="component" value="Unassembled WGS sequence"/>
</dbReference>
<evidence type="ECO:0000259" key="2">
    <source>
        <dbReference type="Pfam" id="PF05598"/>
    </source>
</evidence>
<dbReference type="PANTHER" id="PTHR33408:SF2">
    <property type="entry name" value="TRANSPOSASE DDE DOMAIN-CONTAINING PROTEIN"/>
    <property type="match status" value="1"/>
</dbReference>
<proteinExistence type="predicted"/>
<feature type="domain" description="Transposase DDE" evidence="3">
    <location>
        <begin position="346"/>
        <end position="465"/>
    </location>
</feature>
<dbReference type="AlphaFoldDB" id="A0A1M6L0V1"/>
<dbReference type="Pfam" id="PF05598">
    <property type="entry name" value="DUF772"/>
    <property type="match status" value="1"/>
</dbReference>
<dbReference type="PANTHER" id="PTHR33408">
    <property type="entry name" value="TRANSPOSASE"/>
    <property type="match status" value="1"/>
</dbReference>
<dbReference type="Pfam" id="PF13751">
    <property type="entry name" value="DDE_Tnp_1_6"/>
    <property type="match status" value="1"/>
</dbReference>
<gene>
    <name evidence="4" type="ORF">SAMN05444373_11141</name>
</gene>
<name>A0A1M6L0V1_9FIRM</name>
<evidence type="ECO:0000313" key="5">
    <source>
        <dbReference type="Proteomes" id="UP000324781"/>
    </source>
</evidence>
<dbReference type="EMBL" id="FQZP01000114">
    <property type="protein sequence ID" value="SHJ64762.1"/>
    <property type="molecule type" value="Genomic_DNA"/>
</dbReference>
<evidence type="ECO:0000259" key="3">
    <source>
        <dbReference type="Pfam" id="PF13751"/>
    </source>
</evidence>
<dbReference type="InterPro" id="IPR025668">
    <property type="entry name" value="Tnp_DDE_dom"/>
</dbReference>
<feature type="non-terminal residue" evidence="4">
    <location>
        <position position="1"/>
    </location>
</feature>
<sequence>DCRKSPVRTGLFCINIVKYYWVTEMIIKNEDKRRNVVIVDIETLVPENHLLRKIDSCINWNKIYEFVEDLYSPNMGRPSVDPVVLVKMVFLQHLYGLRSLRQTAENVSVNIAFRWFLGYDLIDKTPHFSTLSYNFKHRFSSEVFEKIFTWVLEEAINGGYVQPEVIFVDSTHIKANANSKKQMKKYIPAAVKAYEEQLYKEINEDRENHGRKTLNNESKRNEEQREVTASTTDPDSGLFHKGEHKKCFAYSAHTVCDQNNFILEVEVTPGNIHDSIVFDTVYDRVTSRLPDVKVVTVDAGYKTPWICKKIFDDNRIPSMPYKRPMTRKGNHPWQEYVYDEYYDCIICPEYQILNYATTNRNGYREYKSNPDICKNCPTRKKCTISRNCQKTVTRHIWHEYIERAEDVRHSPLGKETYSMRSQTIERVFADAKEKHGMRYTTFRGLAQVRNWVRLKFAAMNLKKLALRGHVCPLFYRFWAIFLIFQRKQAFSPT</sequence>
<feature type="compositionally biased region" description="Basic and acidic residues" evidence="1">
    <location>
        <begin position="217"/>
        <end position="226"/>
    </location>
</feature>
<feature type="domain" description="Transposase InsH N-terminal" evidence="2">
    <location>
        <begin position="40"/>
        <end position="136"/>
    </location>
</feature>
<dbReference type="InterPro" id="IPR047629">
    <property type="entry name" value="IS1182_transpos"/>
</dbReference>
<evidence type="ECO:0000313" key="4">
    <source>
        <dbReference type="EMBL" id="SHJ64762.1"/>
    </source>
</evidence>
<keyword evidence="5" id="KW-1185">Reference proteome</keyword>
<feature type="region of interest" description="Disordered" evidence="1">
    <location>
        <begin position="205"/>
        <end position="237"/>
    </location>
</feature>
<dbReference type="NCBIfam" id="NF033551">
    <property type="entry name" value="transpos_IS1182"/>
    <property type="match status" value="1"/>
</dbReference>
<protein>
    <submittedName>
        <fullName evidence="4">Transposase</fullName>
    </submittedName>
</protein>
<reference evidence="4 5" key="1">
    <citation type="submission" date="2016-11" db="EMBL/GenBank/DDBJ databases">
        <authorList>
            <person name="Varghese N."/>
            <person name="Submissions S."/>
        </authorList>
    </citation>
    <scope>NUCLEOTIDE SEQUENCE [LARGE SCALE GENOMIC DNA]</scope>
    <source>
        <strain evidence="4 5">DSM 19027</strain>
    </source>
</reference>